<dbReference type="AlphaFoldDB" id="A0A1I0Q9V5"/>
<evidence type="ECO:0000256" key="3">
    <source>
        <dbReference type="ARBA" id="ARBA00022989"/>
    </source>
</evidence>
<comment type="subcellular location">
    <subcellularLocation>
        <location evidence="1">Membrane</location>
        <topology evidence="1">Multi-pass membrane protein</topology>
    </subcellularLocation>
</comment>
<dbReference type="PANTHER" id="PTHR43027">
    <property type="entry name" value="DOXORUBICIN RESISTANCE ABC TRANSPORTER PERMEASE PROTEIN DRRC-RELATED"/>
    <property type="match status" value="1"/>
</dbReference>
<dbReference type="RefSeq" id="WP_170841372.1">
    <property type="nucleotide sequence ID" value="NZ_FOJI01000007.1"/>
</dbReference>
<name>A0A1I0Q9V5_9FIRM</name>
<proteinExistence type="predicted"/>
<evidence type="ECO:0000256" key="1">
    <source>
        <dbReference type="ARBA" id="ARBA00004141"/>
    </source>
</evidence>
<keyword evidence="3 5" id="KW-1133">Transmembrane helix</keyword>
<dbReference type="GO" id="GO:0016020">
    <property type="term" value="C:membrane"/>
    <property type="evidence" value="ECO:0007669"/>
    <property type="project" value="UniProtKB-SubCell"/>
</dbReference>
<dbReference type="InterPro" id="IPR013525">
    <property type="entry name" value="ABC2_TM"/>
</dbReference>
<evidence type="ECO:0000256" key="5">
    <source>
        <dbReference type="SAM" id="Phobius"/>
    </source>
</evidence>
<evidence type="ECO:0000313" key="7">
    <source>
        <dbReference type="EMBL" id="SEW23596.1"/>
    </source>
</evidence>
<dbReference type="PANTHER" id="PTHR43027:SF1">
    <property type="entry name" value="DOXORUBICIN RESISTANCE ABC TRANSPORTER PERMEASE PROTEIN DRRC-RELATED"/>
    <property type="match status" value="1"/>
</dbReference>
<keyword evidence="8" id="KW-1185">Reference proteome</keyword>
<dbReference type="STRING" id="99656.SAMN05421659_107109"/>
<sequence length="370" mass="41462">MPFILIKNNLKLMLRSKWILVLMTILPVITIVLLSNAFKDMMDTAYKIEPFEVGYHLSDGSAYKDMIPQLKTICKDNNIILQEYQNEDATALLKRETVAVFVEITDDSYVIYQSDDKKTEAAVTESILSTFFYQAYDAMVGMAYQAQNGLVELPSTSSVKVNHEVLATDPVPSSTDYYGIIYIIYFAWCGMISLSAVITSERKSAISKRMRISHMSKVSYYIGKLIPCAIATFLESCIAWIISVVLLDIHWGKIWACIGIMILISLAASTFGMVLFQLFKNAAVSIVAGFIIIWIAGLWGGSFQTYIYANIPQRIVNISPLYYINRTVVEFSTKGYSDYAGRCILYLVSIIVICGIAGILMMDREMGESA</sequence>
<evidence type="ECO:0000313" key="8">
    <source>
        <dbReference type="Proteomes" id="UP000199701"/>
    </source>
</evidence>
<feature type="transmembrane region" description="Helical" evidence="5">
    <location>
        <begin position="282"/>
        <end position="300"/>
    </location>
</feature>
<dbReference type="Pfam" id="PF12698">
    <property type="entry name" value="ABC2_membrane_3"/>
    <property type="match status" value="1"/>
</dbReference>
<evidence type="ECO:0000256" key="4">
    <source>
        <dbReference type="ARBA" id="ARBA00023136"/>
    </source>
</evidence>
<evidence type="ECO:0000259" key="6">
    <source>
        <dbReference type="Pfam" id="PF12698"/>
    </source>
</evidence>
<feature type="transmembrane region" description="Helical" evidence="5">
    <location>
        <begin position="18"/>
        <end position="38"/>
    </location>
</feature>
<feature type="transmembrane region" description="Helical" evidence="5">
    <location>
        <begin position="177"/>
        <end position="200"/>
    </location>
</feature>
<dbReference type="InterPro" id="IPR052902">
    <property type="entry name" value="ABC-2_transporter"/>
</dbReference>
<feature type="transmembrane region" description="Helical" evidence="5">
    <location>
        <begin position="253"/>
        <end position="275"/>
    </location>
</feature>
<organism evidence="7 8">
    <name type="scientific">[Clostridium] fimetarium</name>
    <dbReference type="NCBI Taxonomy" id="99656"/>
    <lineage>
        <taxon>Bacteria</taxon>
        <taxon>Bacillati</taxon>
        <taxon>Bacillota</taxon>
        <taxon>Clostridia</taxon>
        <taxon>Lachnospirales</taxon>
        <taxon>Lachnospiraceae</taxon>
    </lineage>
</organism>
<protein>
    <submittedName>
        <fullName evidence="7">ABC-2 type transport system permease protein</fullName>
    </submittedName>
</protein>
<evidence type="ECO:0000256" key="2">
    <source>
        <dbReference type="ARBA" id="ARBA00022692"/>
    </source>
</evidence>
<accession>A0A1I0Q9V5</accession>
<feature type="transmembrane region" description="Helical" evidence="5">
    <location>
        <begin position="339"/>
        <end position="362"/>
    </location>
</feature>
<reference evidence="7 8" key="1">
    <citation type="submission" date="2016-10" db="EMBL/GenBank/DDBJ databases">
        <authorList>
            <person name="de Groot N.N."/>
        </authorList>
    </citation>
    <scope>NUCLEOTIDE SEQUENCE [LARGE SCALE GENOMIC DNA]</scope>
    <source>
        <strain evidence="7 8">DSM 9179</strain>
    </source>
</reference>
<keyword evidence="2 5" id="KW-0812">Transmembrane</keyword>
<dbReference type="EMBL" id="FOJI01000007">
    <property type="protein sequence ID" value="SEW23596.1"/>
    <property type="molecule type" value="Genomic_DNA"/>
</dbReference>
<dbReference type="Proteomes" id="UP000199701">
    <property type="component" value="Unassembled WGS sequence"/>
</dbReference>
<dbReference type="GO" id="GO:0140359">
    <property type="term" value="F:ABC-type transporter activity"/>
    <property type="evidence" value="ECO:0007669"/>
    <property type="project" value="InterPro"/>
</dbReference>
<keyword evidence="4 5" id="KW-0472">Membrane</keyword>
<feature type="domain" description="ABC-2 type transporter transmembrane" evidence="6">
    <location>
        <begin position="17"/>
        <end position="360"/>
    </location>
</feature>
<gene>
    <name evidence="7" type="ORF">SAMN05421659_107109</name>
</gene>
<feature type="transmembrane region" description="Helical" evidence="5">
    <location>
        <begin position="221"/>
        <end position="247"/>
    </location>
</feature>